<feature type="region of interest" description="Disordered" evidence="1">
    <location>
        <begin position="38"/>
        <end position="70"/>
    </location>
</feature>
<accession>A0A0B7K413</accession>
<sequence>MASTTVTDTVTENHRVLRDYRLYHSRGETIITENVNGENTNLSRSVQPPGWDTTHRRVPPYRPADRERSQEEYNVYTSNVERAFITTMFTGVLINATMAKVWGASGGRINRNIFKYRVGGEA</sequence>
<proteinExistence type="predicted"/>
<dbReference type="EMBL" id="CDPU01000017">
    <property type="protein sequence ID" value="CEO50282.1"/>
    <property type="molecule type" value="Genomic_DNA"/>
</dbReference>
<gene>
    <name evidence="2" type="ORF">BN869_000006340_1</name>
</gene>
<organism evidence="2">
    <name type="scientific">Bionectria ochroleuca</name>
    <name type="common">Gliocladium roseum</name>
    <dbReference type="NCBI Taxonomy" id="29856"/>
    <lineage>
        <taxon>Eukaryota</taxon>
        <taxon>Fungi</taxon>
        <taxon>Dikarya</taxon>
        <taxon>Ascomycota</taxon>
        <taxon>Pezizomycotina</taxon>
        <taxon>Sordariomycetes</taxon>
        <taxon>Hypocreomycetidae</taxon>
        <taxon>Hypocreales</taxon>
        <taxon>Bionectriaceae</taxon>
        <taxon>Clonostachys</taxon>
    </lineage>
</organism>
<name>A0A0B7K413_BIOOC</name>
<reference evidence="2" key="1">
    <citation type="submission" date="2015-01" db="EMBL/GenBank/DDBJ databases">
        <authorList>
            <person name="Durling Mikael"/>
        </authorList>
    </citation>
    <scope>NUCLEOTIDE SEQUENCE</scope>
</reference>
<protein>
    <submittedName>
        <fullName evidence="2">Uncharacterized protein</fullName>
    </submittedName>
</protein>
<dbReference type="AlphaFoldDB" id="A0A0B7K413"/>
<evidence type="ECO:0000256" key="1">
    <source>
        <dbReference type="SAM" id="MobiDB-lite"/>
    </source>
</evidence>
<evidence type="ECO:0000313" key="2">
    <source>
        <dbReference type="EMBL" id="CEO50282.1"/>
    </source>
</evidence>